<dbReference type="PANTHER" id="PTHR47706:SF9">
    <property type="entry name" value="NMRA-LIKE DOMAIN-CONTAINING PROTEIN-RELATED"/>
    <property type="match status" value="1"/>
</dbReference>
<dbReference type="Pfam" id="PF05368">
    <property type="entry name" value="NmrA"/>
    <property type="match status" value="1"/>
</dbReference>
<reference evidence="4 5" key="1">
    <citation type="submission" date="2020-01" db="EMBL/GenBank/DDBJ databases">
        <title>Aspergillus terreus IFO 6365 whole genome shotgun sequence.</title>
        <authorList>
            <person name="Kanamasa S."/>
            <person name="Takahashi H."/>
        </authorList>
    </citation>
    <scope>NUCLEOTIDE SEQUENCE [LARGE SCALE GENOMIC DNA]</scope>
    <source>
        <strain evidence="4 5">IFO 6365</strain>
    </source>
</reference>
<dbReference type="Proteomes" id="UP000452235">
    <property type="component" value="Unassembled WGS sequence"/>
</dbReference>
<feature type="domain" description="NmrA-like" evidence="3">
    <location>
        <begin position="6"/>
        <end position="321"/>
    </location>
</feature>
<dbReference type="VEuPathDB" id="FungiDB:ATEG_07536"/>
<comment type="caution">
    <text evidence="4">The sequence shown here is derived from an EMBL/GenBank/DDBJ whole genome shotgun (WGS) entry which is preliminary data.</text>
</comment>
<gene>
    <name evidence="4" type="ORF">ATEIFO6365_0009013600</name>
</gene>
<evidence type="ECO:0000313" key="4">
    <source>
        <dbReference type="EMBL" id="GFF18773.1"/>
    </source>
</evidence>
<name>A0A5M3Z7E1_ASPTE</name>
<dbReference type="InterPro" id="IPR036291">
    <property type="entry name" value="NAD(P)-bd_dom_sf"/>
</dbReference>
<dbReference type="AlphaFoldDB" id="A0A5M3Z7E1"/>
<evidence type="ECO:0000256" key="1">
    <source>
        <dbReference type="ARBA" id="ARBA00022857"/>
    </source>
</evidence>
<dbReference type="PANTHER" id="PTHR47706">
    <property type="entry name" value="NMRA-LIKE FAMILY PROTEIN"/>
    <property type="match status" value="1"/>
</dbReference>
<dbReference type="InterPro" id="IPR051609">
    <property type="entry name" value="NmrA/Isoflavone_reductase-like"/>
</dbReference>
<dbReference type="SUPFAM" id="SSF51735">
    <property type="entry name" value="NAD(P)-binding Rossmann-fold domains"/>
    <property type="match status" value="1"/>
</dbReference>
<proteinExistence type="predicted"/>
<accession>A0A5M3Z7E1</accession>
<dbReference type="Gene3D" id="3.90.25.10">
    <property type="entry name" value="UDP-galactose 4-epimerase, domain 1"/>
    <property type="match status" value="1"/>
</dbReference>
<keyword evidence="1" id="KW-0521">NADP</keyword>
<evidence type="ECO:0000259" key="3">
    <source>
        <dbReference type="Pfam" id="PF05368"/>
    </source>
</evidence>
<keyword evidence="2" id="KW-0560">Oxidoreductase</keyword>
<dbReference type="EMBL" id="BLJY01000009">
    <property type="protein sequence ID" value="GFF18773.1"/>
    <property type="molecule type" value="Genomic_DNA"/>
</dbReference>
<dbReference type="GO" id="GO:0016491">
    <property type="term" value="F:oxidoreductase activity"/>
    <property type="evidence" value="ECO:0007669"/>
    <property type="project" value="UniProtKB-KW"/>
</dbReference>
<organism evidence="4 5">
    <name type="scientific">Aspergillus terreus</name>
    <dbReference type="NCBI Taxonomy" id="33178"/>
    <lineage>
        <taxon>Eukaryota</taxon>
        <taxon>Fungi</taxon>
        <taxon>Dikarya</taxon>
        <taxon>Ascomycota</taxon>
        <taxon>Pezizomycotina</taxon>
        <taxon>Eurotiomycetes</taxon>
        <taxon>Eurotiomycetidae</taxon>
        <taxon>Eurotiales</taxon>
        <taxon>Aspergillaceae</taxon>
        <taxon>Aspergillus</taxon>
        <taxon>Aspergillus subgen. Circumdati</taxon>
    </lineage>
</organism>
<dbReference type="InterPro" id="IPR008030">
    <property type="entry name" value="NmrA-like"/>
</dbReference>
<protein>
    <submittedName>
        <fullName evidence="4">NAD(P)-binding protein</fullName>
    </submittedName>
</protein>
<dbReference type="OrthoDB" id="9974981at2759"/>
<sequence>MKETLRVAILGPTGQIGHAILLALLTGTSHEVIQLVSPQSEEKARSVALASEQSERITTVPVDLLGSDVDHIATILDGVDVVVSALNGKALDAQGKVQDAAAKAGVRRFYPSEYGMHHVYRPDSEDDNYGYLHPIWNAKSQANERALHHPAIASGKMTYTLIGCGDFYNQPREPTWCPWTQPNASSYRITILGDPDAKVDFTNIDDLAEFLVETINHPELSENRTLNFVSDRKGYNEIAGLLETHSGRRVERHLLPVELMHRVWKNRDNIPEELRGRSVFPEDFWILVKGMQGSGRFWRPPGEVHNDLFPRVKPRTFEEYLSEMFGA</sequence>
<evidence type="ECO:0000256" key="2">
    <source>
        <dbReference type="ARBA" id="ARBA00023002"/>
    </source>
</evidence>
<dbReference type="Gene3D" id="3.40.50.720">
    <property type="entry name" value="NAD(P)-binding Rossmann-like Domain"/>
    <property type="match status" value="1"/>
</dbReference>
<keyword evidence="5" id="KW-1185">Reference proteome</keyword>
<evidence type="ECO:0000313" key="5">
    <source>
        <dbReference type="Proteomes" id="UP000452235"/>
    </source>
</evidence>